<evidence type="ECO:0000256" key="2">
    <source>
        <dbReference type="SAM" id="Phobius"/>
    </source>
</evidence>
<feature type="compositionally biased region" description="Basic and acidic residues" evidence="1">
    <location>
        <begin position="617"/>
        <end position="628"/>
    </location>
</feature>
<feature type="region of interest" description="Disordered" evidence="1">
    <location>
        <begin position="535"/>
        <end position="720"/>
    </location>
</feature>
<feature type="region of interest" description="Disordered" evidence="1">
    <location>
        <begin position="1"/>
        <end position="39"/>
    </location>
</feature>
<feature type="compositionally biased region" description="Low complexity" evidence="1">
    <location>
        <begin position="289"/>
        <end position="306"/>
    </location>
</feature>
<feature type="compositionally biased region" description="Pro residues" evidence="1">
    <location>
        <begin position="326"/>
        <end position="337"/>
    </location>
</feature>
<feature type="region of interest" description="Disordered" evidence="1">
    <location>
        <begin position="75"/>
        <end position="97"/>
    </location>
</feature>
<gene>
    <name evidence="3" type="ORF">BD626DRAFT_486789</name>
</gene>
<proteinExistence type="predicted"/>
<dbReference type="EMBL" id="VDMD01000004">
    <property type="protein sequence ID" value="TRM66121.1"/>
    <property type="molecule type" value="Genomic_DNA"/>
</dbReference>
<name>A0A550CMU3_9AGAR</name>
<accession>A0A550CMU3</accession>
<feature type="region of interest" description="Disordered" evidence="1">
    <location>
        <begin position="254"/>
        <end position="442"/>
    </location>
</feature>
<keyword evidence="2" id="KW-1133">Transmembrane helix</keyword>
<evidence type="ECO:0000313" key="4">
    <source>
        <dbReference type="Proteomes" id="UP000320762"/>
    </source>
</evidence>
<dbReference type="OrthoDB" id="2756128at2759"/>
<feature type="transmembrane region" description="Helical" evidence="2">
    <location>
        <begin position="175"/>
        <end position="197"/>
    </location>
</feature>
<feature type="compositionally biased region" description="Polar residues" evidence="1">
    <location>
        <begin position="371"/>
        <end position="381"/>
    </location>
</feature>
<feature type="compositionally biased region" description="Low complexity" evidence="1">
    <location>
        <begin position="27"/>
        <end position="39"/>
    </location>
</feature>
<dbReference type="Proteomes" id="UP000320762">
    <property type="component" value="Unassembled WGS sequence"/>
</dbReference>
<feature type="compositionally biased region" description="Basic residues" evidence="1">
    <location>
        <begin position="258"/>
        <end position="268"/>
    </location>
</feature>
<reference evidence="3 4" key="1">
    <citation type="journal article" date="2019" name="New Phytol.">
        <title>Comparative genomics reveals unique wood-decay strategies and fruiting body development in the Schizophyllaceae.</title>
        <authorList>
            <person name="Almasi E."/>
            <person name="Sahu N."/>
            <person name="Krizsan K."/>
            <person name="Balint B."/>
            <person name="Kovacs G.M."/>
            <person name="Kiss B."/>
            <person name="Cseklye J."/>
            <person name="Drula E."/>
            <person name="Henrissat B."/>
            <person name="Nagy I."/>
            <person name="Chovatia M."/>
            <person name="Adam C."/>
            <person name="LaButti K."/>
            <person name="Lipzen A."/>
            <person name="Riley R."/>
            <person name="Grigoriev I.V."/>
            <person name="Nagy L.G."/>
        </authorList>
    </citation>
    <scope>NUCLEOTIDE SEQUENCE [LARGE SCALE GENOMIC DNA]</scope>
    <source>
        <strain evidence="3 4">NL-1724</strain>
    </source>
</reference>
<sequence length="720" mass="76720">MHHRPSSPRPSSSTTAPGRTRGRRRAPTSSTSRLPAPSSGLLSLLAVIATSSSAHASPTPPVFLCPGLETDECTGAQTAPPLARRSSQSRTKRDRTIPDKYEEGEDGVWRKVDYSLHGGPSCTTSTESYVDDETQLSTSTTLTSDGMSESSTHLLDTLPNGWKPTKSQSSSRTTLILALSIALAILICVFMISCIFWRKGNRRKVRKADMEMKLRRRRRDGHDSEEELSLAARQEAEVKQRTITRLVSRWKANARSSARYRRSRKTLRAMHSSAVSVHAPTSDDEEPAPSRSPSPSRASTSSNTSRSHSESSVEEARTTALDLYPSSPPSPPPPPLSLPDVQALPPAYRRRTPPPSISTASDDALDIGPSDTKSPVFSQDHASGRPRPNPSLSDPESSEYGRSPHAAHVATDDKTLLARLANQASAPPVREQGAGASSSNAPVWAEAPAWVDESLEDVIEASGGRGSPDSYRAAAGSSTAFPDPPTKGQMAALLDSQAAYADSQAYDYNMFHDAEPELGPSAPPFDYGHAFGSAPSAPPVLRSAPPAMPSAPPLFEDDSAHGGERGLIGGEGSQIGEEARLPSLGGHPTGEEGQPSGEEARSVAGEETLLRPSAPRVGDDETFLDRQAEGNSPVPPGEDLEYAEEDLGYEEEEQRLAESGRGDKGLAVSPSLGEGVMGAGQDHDREGGVAENLTGQHREGQHQEGHGRRHQARSTSSHDG</sequence>
<evidence type="ECO:0000256" key="1">
    <source>
        <dbReference type="SAM" id="MobiDB-lite"/>
    </source>
</evidence>
<feature type="compositionally biased region" description="Basic and acidic residues" evidence="1">
    <location>
        <begin position="654"/>
        <end position="664"/>
    </location>
</feature>
<dbReference type="AlphaFoldDB" id="A0A550CMU3"/>
<keyword evidence="4" id="KW-1185">Reference proteome</keyword>
<keyword evidence="2" id="KW-0472">Membrane</keyword>
<feature type="compositionally biased region" description="Basic and acidic residues" evidence="1">
    <location>
        <begin position="696"/>
        <end position="706"/>
    </location>
</feature>
<feature type="region of interest" description="Disordered" evidence="1">
    <location>
        <begin position="455"/>
        <end position="489"/>
    </location>
</feature>
<organism evidence="3 4">
    <name type="scientific">Schizophyllum amplum</name>
    <dbReference type="NCBI Taxonomy" id="97359"/>
    <lineage>
        <taxon>Eukaryota</taxon>
        <taxon>Fungi</taxon>
        <taxon>Dikarya</taxon>
        <taxon>Basidiomycota</taxon>
        <taxon>Agaricomycotina</taxon>
        <taxon>Agaricomycetes</taxon>
        <taxon>Agaricomycetidae</taxon>
        <taxon>Agaricales</taxon>
        <taxon>Schizophyllaceae</taxon>
        <taxon>Schizophyllum</taxon>
    </lineage>
</organism>
<keyword evidence="2" id="KW-0812">Transmembrane</keyword>
<feature type="compositionally biased region" description="Basic and acidic residues" evidence="1">
    <location>
        <begin position="307"/>
        <end position="317"/>
    </location>
</feature>
<feature type="compositionally biased region" description="Low complexity" evidence="1">
    <location>
        <begin position="9"/>
        <end position="19"/>
    </location>
</feature>
<protein>
    <submittedName>
        <fullName evidence="3">Uncharacterized protein</fullName>
    </submittedName>
</protein>
<feature type="compositionally biased region" description="Acidic residues" evidence="1">
    <location>
        <begin position="638"/>
        <end position="653"/>
    </location>
</feature>
<evidence type="ECO:0000313" key="3">
    <source>
        <dbReference type="EMBL" id="TRM66121.1"/>
    </source>
</evidence>
<comment type="caution">
    <text evidence="3">The sequence shown here is derived from an EMBL/GenBank/DDBJ whole genome shotgun (WGS) entry which is preliminary data.</text>
</comment>